<dbReference type="Gene3D" id="3.90.220.20">
    <property type="entry name" value="DNA methylase specificity domains"/>
    <property type="match status" value="2"/>
</dbReference>
<dbReference type="CDD" id="cd17290">
    <property type="entry name" value="RMtype1_S_AleSS8ORF2795P_TRD1-CR1_like"/>
    <property type="match status" value="1"/>
</dbReference>
<dbReference type="RefSeq" id="WP_323297276.1">
    <property type="nucleotide sequence ID" value="NZ_JAYFUM010000015.1"/>
</dbReference>
<dbReference type="PANTHER" id="PTHR43140:SF1">
    <property type="entry name" value="TYPE I RESTRICTION ENZYME ECOKI SPECIFICITY SUBUNIT"/>
    <property type="match status" value="1"/>
</dbReference>
<keyword evidence="5" id="KW-0378">Hydrolase</keyword>
<keyword evidence="6" id="KW-1185">Reference proteome</keyword>
<sequence>MNKLKPYKNYKPSHIAWLGDIPEHWEQTYLNKLFLDNKTKNEDLRENNLLTLSYGKIKRKDINSANGLLPASFSNYQIVEKGDIILRMLDLQNDKTSLRVGFVNERGIITSAYIGLKVKNNYSSKYFYALLNHLDLIKHFYNGGGGVRQSVGFSELGKERITLPPLSEQTAIANFLDYKTAKIDRFIAKKKQLIKLLNEQKSAIINDAVTKGLNPNVKMKPSGIEWLGDIPEHWEVRRLKYLAKIKTGRTPKIESSLIDFFENAEINWFTPGDFKYDGILKDSKRKVNEFAIESNQVEIFPENTVYLIGIGGTIGKIGMSYLSASANQQINAIIFREKIYPEFGFYFLKNSKHQVDLLADFTTLPILNQAKTKEIIVGVPPITEQKNIVEYIEQETAQINTIIQTIEKEITLVQEYRTALIAEAVTGKIDVRDYEITEMPIVDLYEELEDEMSLAAEDEVEYGIE</sequence>
<proteinExistence type="inferred from homology"/>
<feature type="domain" description="Type I restriction modification DNA specificity" evidence="4">
    <location>
        <begin position="78"/>
        <end position="194"/>
    </location>
</feature>
<accession>A0ABU5QB84</accession>
<dbReference type="GO" id="GO:0016787">
    <property type="term" value="F:hydrolase activity"/>
    <property type="evidence" value="ECO:0007669"/>
    <property type="project" value="UniProtKB-KW"/>
</dbReference>
<gene>
    <name evidence="5" type="ORF">VB248_13285</name>
</gene>
<dbReference type="GO" id="GO:0004519">
    <property type="term" value="F:endonuclease activity"/>
    <property type="evidence" value="ECO:0007669"/>
    <property type="project" value="UniProtKB-KW"/>
</dbReference>
<comment type="similarity">
    <text evidence="1">Belongs to the type-I restriction system S methylase family.</text>
</comment>
<evidence type="ECO:0000259" key="4">
    <source>
        <dbReference type="Pfam" id="PF01420"/>
    </source>
</evidence>
<evidence type="ECO:0000313" key="6">
    <source>
        <dbReference type="Proteomes" id="UP001302949"/>
    </source>
</evidence>
<dbReference type="InterPro" id="IPR000055">
    <property type="entry name" value="Restrct_endonuc_typeI_TRD"/>
</dbReference>
<organism evidence="5 6">
    <name type="scientific">Arcicella rigui</name>
    <dbReference type="NCBI Taxonomy" id="797020"/>
    <lineage>
        <taxon>Bacteria</taxon>
        <taxon>Pseudomonadati</taxon>
        <taxon>Bacteroidota</taxon>
        <taxon>Cytophagia</taxon>
        <taxon>Cytophagales</taxon>
        <taxon>Flectobacillaceae</taxon>
        <taxon>Arcicella</taxon>
    </lineage>
</organism>
<dbReference type="EC" id="3.1.21.-" evidence="5"/>
<dbReference type="InterPro" id="IPR044946">
    <property type="entry name" value="Restrct_endonuc_typeI_TRD_sf"/>
</dbReference>
<keyword evidence="2" id="KW-0680">Restriction system</keyword>
<reference evidence="5 6" key="1">
    <citation type="submission" date="2023-12" db="EMBL/GenBank/DDBJ databases">
        <title>Novel species of the genus Arcicella isolated from rivers.</title>
        <authorList>
            <person name="Lu H."/>
        </authorList>
    </citation>
    <scope>NUCLEOTIDE SEQUENCE [LARGE SCALE GENOMIC DNA]</scope>
    <source>
        <strain evidence="5 6">KCTC 23307</strain>
    </source>
</reference>
<dbReference type="Gene3D" id="1.10.287.1120">
    <property type="entry name" value="Bipartite methylase S protein"/>
    <property type="match status" value="1"/>
</dbReference>
<comment type="caution">
    <text evidence="5">The sequence shown here is derived from an EMBL/GenBank/DDBJ whole genome shotgun (WGS) entry which is preliminary data.</text>
</comment>
<evidence type="ECO:0000313" key="5">
    <source>
        <dbReference type="EMBL" id="MEA5140118.1"/>
    </source>
</evidence>
<name>A0ABU5QB84_9BACT</name>
<dbReference type="SUPFAM" id="SSF116734">
    <property type="entry name" value="DNA methylase specificity domain"/>
    <property type="match status" value="2"/>
</dbReference>
<dbReference type="Proteomes" id="UP001302949">
    <property type="component" value="Unassembled WGS sequence"/>
</dbReference>
<evidence type="ECO:0000256" key="1">
    <source>
        <dbReference type="ARBA" id="ARBA00010923"/>
    </source>
</evidence>
<feature type="domain" description="Type I restriction modification DNA specificity" evidence="4">
    <location>
        <begin position="231"/>
        <end position="411"/>
    </location>
</feature>
<dbReference type="EMBL" id="JAYFUM010000015">
    <property type="protein sequence ID" value="MEA5140118.1"/>
    <property type="molecule type" value="Genomic_DNA"/>
</dbReference>
<protein>
    <submittedName>
        <fullName evidence="5">Restriction endonuclease subunit S</fullName>
        <ecNumber evidence="5">3.1.21.-</ecNumber>
    </submittedName>
</protein>
<evidence type="ECO:0000256" key="3">
    <source>
        <dbReference type="ARBA" id="ARBA00023125"/>
    </source>
</evidence>
<evidence type="ECO:0000256" key="2">
    <source>
        <dbReference type="ARBA" id="ARBA00022747"/>
    </source>
</evidence>
<dbReference type="Pfam" id="PF01420">
    <property type="entry name" value="Methylase_S"/>
    <property type="match status" value="2"/>
</dbReference>
<keyword evidence="5" id="KW-0255">Endonuclease</keyword>
<dbReference type="PANTHER" id="PTHR43140">
    <property type="entry name" value="TYPE-1 RESTRICTION ENZYME ECOKI SPECIFICITY PROTEIN"/>
    <property type="match status" value="1"/>
</dbReference>
<keyword evidence="3" id="KW-0238">DNA-binding</keyword>
<keyword evidence="5" id="KW-0540">Nuclease</keyword>
<dbReference type="InterPro" id="IPR051212">
    <property type="entry name" value="Type-I_RE_S_subunit"/>
</dbReference>